<dbReference type="PANTHER" id="PTHR34846:SF5">
    <property type="entry name" value="CARBOXYMUCONOLACTONE DECARBOXYLASE-LIKE DOMAIN-CONTAINING PROTEIN"/>
    <property type="match status" value="1"/>
</dbReference>
<dbReference type="PANTHER" id="PTHR34846">
    <property type="entry name" value="4-CARBOXYMUCONOLACTONE DECARBOXYLASE FAMILY PROTEIN (AFU_ORTHOLOGUE AFUA_6G11590)"/>
    <property type="match status" value="1"/>
</dbReference>
<name>A0A0R3KUE6_9BRAD</name>
<dbReference type="AlphaFoldDB" id="A0A0R3KUE6"/>
<dbReference type="EMBL" id="LLXZ01000198">
    <property type="protein sequence ID" value="KRQ96437.1"/>
    <property type="molecule type" value="Genomic_DNA"/>
</dbReference>
<dbReference type="OrthoDB" id="4704294at2"/>
<accession>A0A0R3KUE6</accession>
<keyword evidence="2" id="KW-1185">Reference proteome</keyword>
<protein>
    <recommendedName>
        <fullName evidence="3">Carboxymuconolactone decarboxylase</fullName>
    </recommendedName>
</protein>
<dbReference type="SUPFAM" id="SSF69118">
    <property type="entry name" value="AhpD-like"/>
    <property type="match status" value="1"/>
</dbReference>
<dbReference type="Proteomes" id="UP000050863">
    <property type="component" value="Unassembled WGS sequence"/>
</dbReference>
<evidence type="ECO:0000313" key="2">
    <source>
        <dbReference type="Proteomes" id="UP000050863"/>
    </source>
</evidence>
<sequence length="185" mass="21163">MTDRLKPATEPYDARVQAIFDRLPRSWMPPFRLFTTLARHPALLERFINGAPAYLRDSHVSLRQREIFLQRVTARCGCEYEWGMRVHYFAEEARLTEAQVGATVHGNAASACWDTTDALLIRLADELHERCDVSDELWRALRPVFDDEAILELLVMAGYYRTVGHVANALRLPLEPAVGRPFPKA</sequence>
<reference evidence="1 2" key="1">
    <citation type="submission" date="2014-03" db="EMBL/GenBank/DDBJ databases">
        <title>Bradyrhizobium valentinum sp. nov., isolated from effective nodules of Lupinus mariae-josephae, a lupine endemic of basic-lime soils in Eastern Spain.</title>
        <authorList>
            <person name="Duran D."/>
            <person name="Rey L."/>
            <person name="Navarro A."/>
            <person name="Busquets A."/>
            <person name="Imperial J."/>
            <person name="Ruiz-Argueso T."/>
        </authorList>
    </citation>
    <scope>NUCLEOTIDE SEQUENCE [LARGE SCALE GENOMIC DNA]</scope>
    <source>
        <strain evidence="1 2">PAC68</strain>
    </source>
</reference>
<dbReference type="InterPro" id="IPR029032">
    <property type="entry name" value="AhpD-like"/>
</dbReference>
<dbReference type="Gene3D" id="1.20.1290.10">
    <property type="entry name" value="AhpD-like"/>
    <property type="match status" value="1"/>
</dbReference>
<comment type="caution">
    <text evidence="1">The sequence shown here is derived from an EMBL/GenBank/DDBJ whole genome shotgun (WGS) entry which is preliminary data.</text>
</comment>
<proteinExistence type="predicted"/>
<dbReference type="STRING" id="280332.CQ12_36020"/>
<gene>
    <name evidence="1" type="ORF">CQ12_36020</name>
</gene>
<evidence type="ECO:0008006" key="3">
    <source>
        <dbReference type="Google" id="ProtNLM"/>
    </source>
</evidence>
<organism evidence="1 2">
    <name type="scientific">Bradyrhizobium jicamae</name>
    <dbReference type="NCBI Taxonomy" id="280332"/>
    <lineage>
        <taxon>Bacteria</taxon>
        <taxon>Pseudomonadati</taxon>
        <taxon>Pseudomonadota</taxon>
        <taxon>Alphaproteobacteria</taxon>
        <taxon>Hyphomicrobiales</taxon>
        <taxon>Nitrobacteraceae</taxon>
        <taxon>Bradyrhizobium</taxon>
    </lineage>
</organism>
<dbReference type="RefSeq" id="WP_057839758.1">
    <property type="nucleotide sequence ID" value="NZ_LLXZ01000198.1"/>
</dbReference>
<evidence type="ECO:0000313" key="1">
    <source>
        <dbReference type="EMBL" id="KRQ96437.1"/>
    </source>
</evidence>